<comment type="pathway">
    <text evidence="2">Amino-sugar metabolism; N-acetylneuraminate degradation.</text>
</comment>
<dbReference type="PANTHER" id="PTHR12128:SF21">
    <property type="entry name" value="N-ACETYLNEURAMINATE LYASE"/>
    <property type="match status" value="1"/>
</dbReference>
<organism evidence="14 15">
    <name type="scientific">Sinanodonta woodiana</name>
    <name type="common">Chinese pond mussel</name>
    <name type="synonym">Anodonta woodiana</name>
    <dbReference type="NCBI Taxonomy" id="1069815"/>
    <lineage>
        <taxon>Eukaryota</taxon>
        <taxon>Metazoa</taxon>
        <taxon>Spiralia</taxon>
        <taxon>Lophotrochozoa</taxon>
        <taxon>Mollusca</taxon>
        <taxon>Bivalvia</taxon>
        <taxon>Autobranchia</taxon>
        <taxon>Heteroconchia</taxon>
        <taxon>Palaeoheterodonta</taxon>
        <taxon>Unionida</taxon>
        <taxon>Unionoidea</taxon>
        <taxon>Unionidae</taxon>
        <taxon>Unioninae</taxon>
        <taxon>Sinanodonta</taxon>
    </lineage>
</organism>
<accession>A0ABD3WQ31</accession>
<feature type="active site" description="Schiff-base intermediate with substrate" evidence="12">
    <location>
        <position position="169"/>
    </location>
</feature>
<dbReference type="EC" id="4.1.3.3" evidence="5"/>
<evidence type="ECO:0000256" key="2">
    <source>
        <dbReference type="ARBA" id="ARBA00004878"/>
    </source>
</evidence>
<dbReference type="Gene3D" id="3.20.20.70">
    <property type="entry name" value="Aldolase class I"/>
    <property type="match status" value="1"/>
</dbReference>
<name>A0ABD3WQ31_SINWO</name>
<evidence type="ECO:0000256" key="11">
    <source>
        <dbReference type="PIRNR" id="PIRNR001365"/>
    </source>
</evidence>
<dbReference type="PIRSF" id="PIRSF001365">
    <property type="entry name" value="DHDPS"/>
    <property type="match status" value="1"/>
</dbReference>
<dbReference type="EMBL" id="JBJQND010000005">
    <property type="protein sequence ID" value="KAL3876075.1"/>
    <property type="molecule type" value="Genomic_DNA"/>
</dbReference>
<dbReference type="Proteomes" id="UP001634394">
    <property type="component" value="Unassembled WGS sequence"/>
</dbReference>
<evidence type="ECO:0000256" key="1">
    <source>
        <dbReference type="ARBA" id="ARBA00004496"/>
    </source>
</evidence>
<dbReference type="AlphaFoldDB" id="A0ABD3WQ31"/>
<keyword evidence="9" id="KW-0119">Carbohydrate metabolism</keyword>
<comment type="subunit">
    <text evidence="4">Homotetramer.</text>
</comment>
<comment type="similarity">
    <text evidence="3">Belongs to the DapA family. NanA subfamily.</text>
</comment>
<evidence type="ECO:0000256" key="10">
    <source>
        <dbReference type="ARBA" id="ARBA00044906"/>
    </source>
</evidence>
<protein>
    <recommendedName>
        <fullName evidence="5">N-acetylneuraminate lyase</fullName>
        <ecNumber evidence="5">4.1.3.3</ecNumber>
    </recommendedName>
</protein>
<evidence type="ECO:0000313" key="14">
    <source>
        <dbReference type="EMBL" id="KAL3876077.1"/>
    </source>
</evidence>
<evidence type="ECO:0000256" key="5">
    <source>
        <dbReference type="ARBA" id="ARBA00012911"/>
    </source>
</evidence>
<comment type="caution">
    <text evidence="14">The sequence shown here is derived from an EMBL/GenBank/DDBJ whole genome shotgun (WGS) entry which is preliminary data.</text>
</comment>
<keyword evidence="8" id="KW-0704">Schiff base</keyword>
<dbReference type="EMBL" id="JBJQND010000005">
    <property type="protein sequence ID" value="KAL3876076.1"/>
    <property type="molecule type" value="Genomic_DNA"/>
</dbReference>
<comment type="catalytic activity">
    <reaction evidence="10">
        <text>aceneuramate = aldehydo-N-acetyl-D-mannosamine + pyruvate</text>
        <dbReference type="Rhea" id="RHEA:23296"/>
        <dbReference type="ChEBI" id="CHEBI:15361"/>
        <dbReference type="ChEBI" id="CHEBI:17122"/>
        <dbReference type="ChEBI" id="CHEBI:173083"/>
        <dbReference type="EC" id="4.1.3.3"/>
    </reaction>
</comment>
<sequence length="305" mass="33583">MENVKINGLIAAPFTPFDDKGEVDHSIFKEYADFLADTHFEYVFVNGTLAEGMSLTVAERKATAKAWVNSGKGRLKVIVHVGTNCLKDSQELAKHAEEIGAFAIAALTPSYHKPENEECMVEYMAQLAAVAPKTPFYYYDINFATGVYINCSKFLKLAKDRIPTLCGLKHSSRELPSAHGCTLVEGGKYQVLFGTDVQYLSCLVLGMSEVVAAPVLGNLFHEIKKAFDKGDLETARSLQCKAQRLNEIKDRHGGGINIAKSMFTILSGLEMGSVRLPLRALTLDERKRLKTDLETAGFLDIAKPK</sequence>
<dbReference type="GO" id="GO:0005737">
    <property type="term" value="C:cytoplasm"/>
    <property type="evidence" value="ECO:0007669"/>
    <property type="project" value="UniProtKB-SubCell"/>
</dbReference>
<keyword evidence="6" id="KW-0963">Cytoplasm</keyword>
<keyword evidence="7 11" id="KW-0456">Lyase</keyword>
<evidence type="ECO:0000256" key="7">
    <source>
        <dbReference type="ARBA" id="ARBA00023239"/>
    </source>
</evidence>
<evidence type="ECO:0000256" key="8">
    <source>
        <dbReference type="ARBA" id="ARBA00023270"/>
    </source>
</evidence>
<evidence type="ECO:0000256" key="4">
    <source>
        <dbReference type="ARBA" id="ARBA00011881"/>
    </source>
</evidence>
<dbReference type="PANTHER" id="PTHR12128">
    <property type="entry name" value="DIHYDRODIPICOLINATE SYNTHASE"/>
    <property type="match status" value="1"/>
</dbReference>
<keyword evidence="15" id="KW-1185">Reference proteome</keyword>
<dbReference type="InterPro" id="IPR002220">
    <property type="entry name" value="DapA-like"/>
</dbReference>
<dbReference type="PRINTS" id="PR00146">
    <property type="entry name" value="DHPICSNTHASE"/>
</dbReference>
<evidence type="ECO:0000313" key="15">
    <source>
        <dbReference type="Proteomes" id="UP001634394"/>
    </source>
</evidence>
<evidence type="ECO:0000256" key="13">
    <source>
        <dbReference type="PIRSR" id="PIRSR001365-2"/>
    </source>
</evidence>
<dbReference type="SMART" id="SM01130">
    <property type="entry name" value="DHDPS"/>
    <property type="match status" value="1"/>
</dbReference>
<reference evidence="14 15" key="1">
    <citation type="submission" date="2024-11" db="EMBL/GenBank/DDBJ databases">
        <title>Chromosome-level genome assembly of the freshwater bivalve Anodonta woodiana.</title>
        <authorList>
            <person name="Chen X."/>
        </authorList>
    </citation>
    <scope>NUCLEOTIDE SEQUENCE [LARGE SCALE GENOMIC DNA]</scope>
    <source>
        <strain evidence="14">MN2024</strain>
        <tissue evidence="14">Gills</tissue>
    </source>
</reference>
<evidence type="ECO:0000256" key="12">
    <source>
        <dbReference type="PIRSR" id="PIRSR001365-1"/>
    </source>
</evidence>
<dbReference type="SUPFAM" id="SSF51569">
    <property type="entry name" value="Aldolase"/>
    <property type="match status" value="1"/>
</dbReference>
<dbReference type="Pfam" id="PF00701">
    <property type="entry name" value="DHDPS"/>
    <property type="match status" value="1"/>
</dbReference>
<dbReference type="GO" id="GO:0008747">
    <property type="term" value="F:N-acetylneuraminate lyase activity"/>
    <property type="evidence" value="ECO:0007669"/>
    <property type="project" value="UniProtKB-EC"/>
</dbReference>
<dbReference type="InterPro" id="IPR013785">
    <property type="entry name" value="Aldolase_TIM"/>
</dbReference>
<proteinExistence type="inferred from homology"/>
<feature type="active site" description="Proton donor/acceptor" evidence="12">
    <location>
        <position position="139"/>
    </location>
</feature>
<dbReference type="EMBL" id="JBJQND010000005">
    <property type="protein sequence ID" value="KAL3876077.1"/>
    <property type="molecule type" value="Genomic_DNA"/>
</dbReference>
<evidence type="ECO:0000256" key="9">
    <source>
        <dbReference type="ARBA" id="ARBA00023277"/>
    </source>
</evidence>
<comment type="subcellular location">
    <subcellularLocation>
        <location evidence="1">Cytoplasm</location>
    </subcellularLocation>
</comment>
<gene>
    <name evidence="14" type="ORF">ACJMK2_033958</name>
</gene>
<evidence type="ECO:0000256" key="6">
    <source>
        <dbReference type="ARBA" id="ARBA00022490"/>
    </source>
</evidence>
<evidence type="ECO:0000256" key="3">
    <source>
        <dbReference type="ARBA" id="ARBA00006324"/>
    </source>
</evidence>
<feature type="binding site" evidence="13">
    <location>
        <position position="211"/>
    </location>
    <ligand>
        <name>pyruvate</name>
        <dbReference type="ChEBI" id="CHEBI:15361"/>
    </ligand>
</feature>